<keyword evidence="4" id="KW-1185">Reference proteome</keyword>
<dbReference type="Proteomes" id="UP000273270">
    <property type="component" value="Chromosome"/>
</dbReference>
<proteinExistence type="predicted"/>
<dbReference type="KEGG" id="ccau:EG346_15490"/>
<dbReference type="EMBL" id="UFVQ01000003">
    <property type="protein sequence ID" value="STC94507.1"/>
    <property type="molecule type" value="Genomic_DNA"/>
</dbReference>
<reference evidence="2 3" key="1">
    <citation type="submission" date="2018-06" db="EMBL/GenBank/DDBJ databases">
        <authorList>
            <consortium name="Pathogen Informatics"/>
            <person name="Doyle S."/>
        </authorList>
    </citation>
    <scope>NUCLEOTIDE SEQUENCE [LARGE SCALE GENOMIC DNA]</scope>
    <source>
        <strain evidence="2 3">NCTC13533</strain>
    </source>
</reference>
<dbReference type="SUPFAM" id="SSF52540">
    <property type="entry name" value="P-loop containing nucleoside triphosphate hydrolases"/>
    <property type="match status" value="1"/>
</dbReference>
<keyword evidence="2" id="KW-0547">Nucleotide-binding</keyword>
<accession>A0A376DS25</accession>
<dbReference type="GO" id="GO:0005524">
    <property type="term" value="F:ATP binding"/>
    <property type="evidence" value="ECO:0007669"/>
    <property type="project" value="UniProtKB-KW"/>
</dbReference>
<protein>
    <submittedName>
        <fullName evidence="2">Predicted ATP-binding protein involved in virulence</fullName>
    </submittedName>
</protein>
<evidence type="ECO:0000313" key="4">
    <source>
        <dbReference type="Proteomes" id="UP000273270"/>
    </source>
</evidence>
<evidence type="ECO:0000313" key="1">
    <source>
        <dbReference type="EMBL" id="AZA49493.1"/>
    </source>
</evidence>
<reference evidence="4" key="3">
    <citation type="submission" date="2018-11" db="EMBL/GenBank/DDBJ databases">
        <title>Proposal to divide the Flavobacteriaceae and reorganize its genera based on Amino Acid Identity values calculated from whole genome sequences.</title>
        <authorList>
            <person name="Nicholson A.C."/>
            <person name="Gulvik C.A."/>
            <person name="Whitney A.M."/>
            <person name="Humrighouse B.W."/>
            <person name="Bell M."/>
            <person name="Holmes B."/>
            <person name="Steigerwalt A.G."/>
            <person name="Villarma A."/>
            <person name="Sheth M."/>
            <person name="Batra D."/>
            <person name="Pryor J."/>
            <person name="Bernardet J.-F."/>
            <person name="Hugo C."/>
            <person name="Kampfer P."/>
            <person name="Newman J."/>
            <person name="McQuiston J.R."/>
        </authorList>
    </citation>
    <scope>NUCLEOTIDE SEQUENCE [LARGE SCALE GENOMIC DNA]</scope>
    <source>
        <strain evidence="4">G0188</strain>
    </source>
</reference>
<dbReference type="EMBL" id="CP033920">
    <property type="protein sequence ID" value="AZA49493.1"/>
    <property type="molecule type" value="Genomic_DNA"/>
</dbReference>
<name>A0A376DS25_CHRCU</name>
<accession>A0A3G6M8L7</accession>
<dbReference type="Gene3D" id="3.40.50.300">
    <property type="entry name" value="P-loop containing nucleotide triphosphate hydrolases"/>
    <property type="match status" value="1"/>
</dbReference>
<dbReference type="RefSeq" id="WP_123879772.1">
    <property type="nucleotide sequence ID" value="NZ_CP033920.1"/>
</dbReference>
<evidence type="ECO:0000313" key="3">
    <source>
        <dbReference type="Proteomes" id="UP000255224"/>
    </source>
</evidence>
<reference evidence="1" key="2">
    <citation type="submission" date="2018-11" db="EMBL/GenBank/DDBJ databases">
        <title>Proposal to divide the Flavobacteriaceae and reorganize its genera based on Amino Acid Identity values calculated from whole genome sequences.</title>
        <authorList>
            <person name="Nicholson A.C."/>
            <person name="Gulvik C.A."/>
            <person name="Whitney A.M."/>
            <person name="Humrighouse B.W."/>
            <person name="Bell M."/>
            <person name="Holmes B."/>
            <person name="Steigerwalt A."/>
            <person name="Villarma A."/>
            <person name="Sheth M."/>
            <person name="Batra D."/>
            <person name="Pryor J."/>
            <person name="Bernardet J.-F."/>
            <person name="Hugo C."/>
            <person name="Kampfer P."/>
            <person name="Newman J."/>
            <person name="Mcquiston J.R."/>
        </authorList>
    </citation>
    <scope>NUCLEOTIDE SEQUENCE [LARGE SCALE GENOMIC DNA]</scope>
    <source>
        <strain evidence="1">G0188</strain>
    </source>
</reference>
<dbReference type="OrthoDB" id="1068645at2"/>
<gene>
    <name evidence="1" type="ORF">EG346_15490</name>
    <name evidence="2" type="ORF">NCTC13533_01607</name>
</gene>
<evidence type="ECO:0000313" key="2">
    <source>
        <dbReference type="EMBL" id="STC94507.1"/>
    </source>
</evidence>
<dbReference type="Proteomes" id="UP000255224">
    <property type="component" value="Unassembled WGS sequence"/>
</dbReference>
<dbReference type="AlphaFoldDB" id="A0A376DS25"/>
<organism evidence="2 3">
    <name type="scientific">Chryseobacterium carnipullorum</name>
    <dbReference type="NCBI Taxonomy" id="1124835"/>
    <lineage>
        <taxon>Bacteria</taxon>
        <taxon>Pseudomonadati</taxon>
        <taxon>Bacteroidota</taxon>
        <taxon>Flavobacteriia</taxon>
        <taxon>Flavobacteriales</taxon>
        <taxon>Weeksellaceae</taxon>
        <taxon>Chryseobacterium group</taxon>
        <taxon>Chryseobacterium</taxon>
    </lineage>
</organism>
<dbReference type="InterPro" id="IPR027417">
    <property type="entry name" value="P-loop_NTPase"/>
</dbReference>
<keyword evidence="2" id="KW-0067">ATP-binding</keyword>
<sequence>MIKKITIENIKGIANKTFDLDITPNKPSIVVAPNGFGKSSFATAFNSMNRQRIKLAEDDFHTNSPLLNPRISIEYKNDDNSILNLEATENSNSISSVLDCFVINNQLTPRGIGSQYGGRATAVLDIKNIILVDNIPSSTGFPYHFRDYKQKFGVNSKILPNANILFQNKVLIEKISENYLSLERGNGSTFQSRINNIIIQINSKAQTITMSDLLDWITANLISTLQSIPHLSTIANIILSYDLNLGTNSETKSYLLAIQCIWLFNDNKETFKNACNYSNYLLDKSRFDTTLSHLNSTWRGIRSNQINGQLIVKFPKAIDISNGQRDILTFVSMLFRAQRSLKKSSNILIIDEVFDYLDDANLIAAQYYITLFIKEFKDSGKRIYPIILTHLNPLYFKNYAFSNQKIYFLNKTSAVANSGLVNLLRKRNDVSIKDDVSKYLLHYHPTSINKRPEFRSLGLNELWGLDQNFHSFLSQEISNYLNDLPYCPFAVCGAVRVKIEEIAYNKILTPSFQQEFLETWKTRDKLNYVFSKGSLSPETHYLLGIIYNEGMHWKDNIDNVTPITNKLENLTIKNMIKEVFL</sequence>